<dbReference type="SUPFAM" id="SSF81531">
    <property type="entry name" value="Non-heme 11 kDa protein of cytochrome bc1 complex (Ubiquinol-cytochrome c reductase)"/>
    <property type="match status" value="1"/>
</dbReference>
<reference evidence="11 12" key="1">
    <citation type="journal article" date="2023" name="G3 (Bethesda)">
        <title>A high-quality reference genome for the fission yeast Schizosaccharomyces osmophilus.</title>
        <authorList>
            <person name="Jia G.S."/>
            <person name="Zhang W.C."/>
            <person name="Liang Y."/>
            <person name="Liu X.H."/>
            <person name="Rhind N."/>
            <person name="Pidoux A."/>
            <person name="Brysch-Herzberg M."/>
            <person name="Du L.L."/>
        </authorList>
    </citation>
    <scope>NUCLEOTIDE SEQUENCE [LARGE SCALE GENOMIC DNA]</scope>
    <source>
        <strain evidence="11 12">CBS 15793</strain>
    </source>
</reference>
<dbReference type="InterPro" id="IPR023184">
    <property type="entry name" value="Ubol_cytC_Rdtase_hinge_dom"/>
</dbReference>
<dbReference type="GeneID" id="80877043"/>
<feature type="compositionally biased region" description="Acidic residues" evidence="9">
    <location>
        <begin position="123"/>
        <end position="152"/>
    </location>
</feature>
<dbReference type="PANTHER" id="PTHR15336:SF0">
    <property type="entry name" value="CYTOCHROME B-C1 COMPLEX SUBUNIT 6, MITOCHONDRIAL"/>
    <property type="match status" value="1"/>
</dbReference>
<sequence length="218" mass="25274">MSFLKNIFSSSLFTPIAAEAEASDIPNRKEFNEQVPSKKDFDTQNPEDSPMETTKSRVAREENLKLKDQEQMTNVEESKQSVISGNEQKEEPKETPQEEEEQKPSEEAPQEVAETSQPQPEQGEQEQEQPEQEQEQEQPEEEEEEEEEELVDPLDTKIEECKEAPVCHEAKHHFDECTTRVTEKLEKGDNSEDCLEEFFHLYHCARDCADPQIFKQLV</sequence>
<dbReference type="Gene3D" id="1.10.287.20">
    <property type="entry name" value="Ubiquinol-cytochrome C reductase hinge domain"/>
    <property type="match status" value="1"/>
</dbReference>
<comment type="subcellular location">
    <subcellularLocation>
        <location evidence="1">Mitochondrion inner membrane</location>
        <topology evidence="1">Peripheral membrane protein</topology>
        <orientation evidence="1">Intermembrane side</orientation>
    </subcellularLocation>
</comment>
<keyword evidence="3" id="KW-0813">Transport</keyword>
<comment type="similarity">
    <text evidence="2">Belongs to the UQCRH/QCR6 family.</text>
</comment>
<feature type="compositionally biased region" description="Basic and acidic residues" evidence="9">
    <location>
        <begin position="54"/>
        <end position="70"/>
    </location>
</feature>
<proteinExistence type="inferred from homology"/>
<evidence type="ECO:0000313" key="12">
    <source>
        <dbReference type="Proteomes" id="UP001212411"/>
    </source>
</evidence>
<feature type="compositionally biased region" description="Basic and acidic residues" evidence="9">
    <location>
        <begin position="26"/>
        <end position="42"/>
    </location>
</feature>
<dbReference type="AlphaFoldDB" id="A0AAE9WDH9"/>
<keyword evidence="5" id="KW-0999">Mitochondrion inner membrane</keyword>
<evidence type="ECO:0000313" key="11">
    <source>
        <dbReference type="EMBL" id="WBW74205.1"/>
    </source>
</evidence>
<evidence type="ECO:0000256" key="7">
    <source>
        <dbReference type="ARBA" id="ARBA00023128"/>
    </source>
</evidence>
<dbReference type="GO" id="GO:0005743">
    <property type="term" value="C:mitochondrial inner membrane"/>
    <property type="evidence" value="ECO:0007669"/>
    <property type="project" value="UniProtKB-SubCell"/>
</dbReference>
<accession>A0AAE9WDH9</accession>
<feature type="compositionally biased region" description="Polar residues" evidence="9">
    <location>
        <begin position="43"/>
        <end position="53"/>
    </location>
</feature>
<name>A0AAE9WDH9_9SCHI</name>
<feature type="compositionally biased region" description="Polar residues" evidence="9">
    <location>
        <begin position="71"/>
        <end position="86"/>
    </location>
</feature>
<feature type="region of interest" description="Disordered" evidence="9">
    <location>
        <begin position="20"/>
        <end position="155"/>
    </location>
</feature>
<dbReference type="EMBL" id="CP115612">
    <property type="protein sequence ID" value="WBW74205.1"/>
    <property type="molecule type" value="Genomic_DNA"/>
</dbReference>
<dbReference type="RefSeq" id="XP_056038448.1">
    <property type="nucleotide sequence ID" value="XM_056182354.1"/>
</dbReference>
<evidence type="ECO:0000256" key="6">
    <source>
        <dbReference type="ARBA" id="ARBA00022982"/>
    </source>
</evidence>
<dbReference type="InterPro" id="IPR036811">
    <property type="entry name" value="Ubol_cytC_Rdtase_hinge_dom_sf"/>
</dbReference>
<keyword evidence="7" id="KW-0496">Mitochondrion</keyword>
<feature type="compositionally biased region" description="Basic and acidic residues" evidence="9">
    <location>
        <begin position="87"/>
        <end position="106"/>
    </location>
</feature>
<dbReference type="KEGG" id="som:SOMG_03564"/>
<dbReference type="Pfam" id="PF02320">
    <property type="entry name" value="UCR_hinge"/>
    <property type="match status" value="1"/>
</dbReference>
<dbReference type="InterPro" id="IPR003422">
    <property type="entry name" value="Cyt_b-c1_6"/>
</dbReference>
<gene>
    <name evidence="11" type="primary">qcr6</name>
    <name evidence="11" type="ORF">SOMG_03564</name>
</gene>
<evidence type="ECO:0000259" key="10">
    <source>
        <dbReference type="Pfam" id="PF02320"/>
    </source>
</evidence>
<feature type="domain" description="Ubiquinol-cytochrome C reductase hinge" evidence="10">
    <location>
        <begin position="152"/>
        <end position="217"/>
    </location>
</feature>
<dbReference type="GO" id="GO:0006122">
    <property type="term" value="P:mitochondrial electron transport, ubiquinol to cytochrome c"/>
    <property type="evidence" value="ECO:0007669"/>
    <property type="project" value="InterPro"/>
</dbReference>
<keyword evidence="4" id="KW-0679">Respiratory chain</keyword>
<evidence type="ECO:0000256" key="1">
    <source>
        <dbReference type="ARBA" id="ARBA00004137"/>
    </source>
</evidence>
<keyword evidence="12" id="KW-1185">Reference proteome</keyword>
<keyword evidence="6" id="KW-0249">Electron transport</keyword>
<evidence type="ECO:0000256" key="2">
    <source>
        <dbReference type="ARBA" id="ARBA00006498"/>
    </source>
</evidence>
<protein>
    <submittedName>
        <fullName evidence="11">Ubiquinol-cytochrome-c reductase complex subunit 8, hinge protein</fullName>
    </submittedName>
</protein>
<dbReference type="Proteomes" id="UP001212411">
    <property type="component" value="Chromosome 2"/>
</dbReference>
<keyword evidence="8" id="KW-0472">Membrane</keyword>
<evidence type="ECO:0000256" key="8">
    <source>
        <dbReference type="ARBA" id="ARBA00023136"/>
    </source>
</evidence>
<organism evidence="11 12">
    <name type="scientific">Schizosaccharomyces osmophilus</name>
    <dbReference type="NCBI Taxonomy" id="2545709"/>
    <lineage>
        <taxon>Eukaryota</taxon>
        <taxon>Fungi</taxon>
        <taxon>Dikarya</taxon>
        <taxon>Ascomycota</taxon>
        <taxon>Taphrinomycotina</taxon>
        <taxon>Schizosaccharomycetes</taxon>
        <taxon>Schizosaccharomycetales</taxon>
        <taxon>Schizosaccharomycetaceae</taxon>
        <taxon>Schizosaccharomyces</taxon>
    </lineage>
</organism>
<evidence type="ECO:0000256" key="4">
    <source>
        <dbReference type="ARBA" id="ARBA00022660"/>
    </source>
</evidence>
<evidence type="ECO:0000256" key="9">
    <source>
        <dbReference type="SAM" id="MobiDB-lite"/>
    </source>
</evidence>
<evidence type="ECO:0000256" key="3">
    <source>
        <dbReference type="ARBA" id="ARBA00022448"/>
    </source>
</evidence>
<evidence type="ECO:0000256" key="5">
    <source>
        <dbReference type="ARBA" id="ARBA00022792"/>
    </source>
</evidence>
<dbReference type="PANTHER" id="PTHR15336">
    <property type="entry name" value="UBIQUINOL-CYTOCHROME C REDUCTASE COMPLEX 7.8 KDA PROTEIN"/>
    <property type="match status" value="1"/>
</dbReference>